<dbReference type="InterPro" id="IPR008942">
    <property type="entry name" value="ENTH_VHS"/>
</dbReference>
<dbReference type="FunFam" id="1.25.40.90:FF:000030">
    <property type="entry name" value="DUF618 domain protein"/>
    <property type="match status" value="1"/>
</dbReference>
<dbReference type="PANTHER" id="PTHR12460:SF0">
    <property type="entry name" value="CID DOMAIN-CONTAINING PROTEIN-RELATED"/>
    <property type="match status" value="1"/>
</dbReference>
<dbReference type="OrthoDB" id="10069473at2759"/>
<dbReference type="CDD" id="cd17003">
    <property type="entry name" value="CID_Rtt103"/>
    <property type="match status" value="1"/>
</dbReference>
<feature type="compositionally biased region" description="Low complexity" evidence="2">
    <location>
        <begin position="292"/>
        <end position="309"/>
    </location>
</feature>
<dbReference type="VEuPathDB" id="FungiDB:AAP_03061"/>
<sequence length="457" mass="49453">MSYTDEIVKAKLSALNDTQESIVTAAQWIMFHRRHADDTAQLWLEKIRSSNGPKKLTLIYLANEVVQQSKAREKEDFLIAFSPIIAEATAIAYKGSPTNIQQKIRRVVEIWRERRIFDESIQGAVETRIDDIDRTKTTGKKPLLGGSLYTSSTSGTSIPADLQPLVPLQLATSKSTTASSGAVTSSNNEYDKLYGPNAQIPTPPVYAARLSQLLKSLAHAENSVFESIKSRTQLIQALEKLLNTNREALAKDQSQYETLKERKEKTEAKKREVEDAIMRGLATEPSIDGDVTAGNTASTSSATDTALRSPVVEALTPPPVEALTPVGSPKQQAQEDTDMRESSSRPQSFSLPNAPQGAGAPAAAPTESVPGLSSLLQVLGGGARPASSSGPRDTVMAGDDTQSNSKRRKISHHDDPGDEIARQFEQSNGNDAMAGLDEDVAELLRQESQKYPPSGQS</sequence>
<dbReference type="EMBL" id="AZGZ01000012">
    <property type="protein sequence ID" value="KZZ91842.1"/>
    <property type="molecule type" value="Genomic_DNA"/>
</dbReference>
<dbReference type="GO" id="GO:0099122">
    <property type="term" value="F:RNA polymerase II C-terminal domain binding"/>
    <property type="evidence" value="ECO:0007669"/>
    <property type="project" value="InterPro"/>
</dbReference>
<comment type="caution">
    <text evidence="4">The sequence shown here is derived from an EMBL/GenBank/DDBJ whole genome shotgun (WGS) entry which is preliminary data.</text>
</comment>
<evidence type="ECO:0000313" key="4">
    <source>
        <dbReference type="EMBL" id="KZZ91842.1"/>
    </source>
</evidence>
<dbReference type="Gene3D" id="1.25.40.90">
    <property type="match status" value="1"/>
</dbReference>
<evidence type="ECO:0000313" key="5">
    <source>
        <dbReference type="Proteomes" id="UP000242877"/>
    </source>
</evidence>
<evidence type="ECO:0000256" key="1">
    <source>
        <dbReference type="SAM" id="Coils"/>
    </source>
</evidence>
<name>A0A167YWE9_9EURO</name>
<evidence type="ECO:0000256" key="2">
    <source>
        <dbReference type="SAM" id="MobiDB-lite"/>
    </source>
</evidence>
<feature type="coiled-coil region" evidence="1">
    <location>
        <begin position="231"/>
        <end position="276"/>
    </location>
</feature>
<reference evidence="4 5" key="1">
    <citation type="journal article" date="2016" name="Genome Biol. Evol.">
        <title>Divergent and convergent evolution of fungal pathogenicity.</title>
        <authorList>
            <person name="Shang Y."/>
            <person name="Xiao G."/>
            <person name="Zheng P."/>
            <person name="Cen K."/>
            <person name="Zhan S."/>
            <person name="Wang C."/>
        </authorList>
    </citation>
    <scope>NUCLEOTIDE SEQUENCE [LARGE SCALE GENOMIC DNA]</scope>
    <source>
        <strain evidence="4 5">ARSEF 7405</strain>
    </source>
</reference>
<dbReference type="Pfam" id="PF04818">
    <property type="entry name" value="CID"/>
    <property type="match status" value="1"/>
</dbReference>
<protein>
    <submittedName>
        <fullName evidence="4">DUF618 domain-containing protein</fullName>
    </submittedName>
</protein>
<dbReference type="AlphaFoldDB" id="A0A167YWE9"/>
<keyword evidence="1" id="KW-0175">Coiled coil</keyword>
<dbReference type="PANTHER" id="PTHR12460">
    <property type="entry name" value="CYCLIN-DEPENDENT KINASE INHIBITOR-RELATED PROTEIN"/>
    <property type="match status" value="1"/>
</dbReference>
<feature type="domain" description="CID" evidence="3">
    <location>
        <begin position="1"/>
        <end position="133"/>
    </location>
</feature>
<dbReference type="PROSITE" id="PS51391">
    <property type="entry name" value="CID"/>
    <property type="match status" value="1"/>
</dbReference>
<dbReference type="GO" id="GO:0031124">
    <property type="term" value="P:mRNA 3'-end processing"/>
    <property type="evidence" value="ECO:0007669"/>
    <property type="project" value="InterPro"/>
</dbReference>
<feature type="region of interest" description="Disordered" evidence="2">
    <location>
        <begin position="280"/>
        <end position="438"/>
    </location>
</feature>
<evidence type="ECO:0000259" key="3">
    <source>
        <dbReference type="PROSITE" id="PS51391"/>
    </source>
</evidence>
<dbReference type="Proteomes" id="UP000242877">
    <property type="component" value="Unassembled WGS sequence"/>
</dbReference>
<dbReference type="SUPFAM" id="SSF48464">
    <property type="entry name" value="ENTH/VHS domain"/>
    <property type="match status" value="1"/>
</dbReference>
<dbReference type="InterPro" id="IPR006569">
    <property type="entry name" value="CID_dom"/>
</dbReference>
<dbReference type="InterPro" id="IPR047883">
    <property type="entry name" value="Rtt103-like_CID"/>
</dbReference>
<organism evidence="4 5">
    <name type="scientific">Ascosphaera apis ARSEF 7405</name>
    <dbReference type="NCBI Taxonomy" id="392613"/>
    <lineage>
        <taxon>Eukaryota</taxon>
        <taxon>Fungi</taxon>
        <taxon>Dikarya</taxon>
        <taxon>Ascomycota</taxon>
        <taxon>Pezizomycotina</taxon>
        <taxon>Eurotiomycetes</taxon>
        <taxon>Eurotiomycetidae</taxon>
        <taxon>Onygenales</taxon>
        <taxon>Ascosphaeraceae</taxon>
        <taxon>Ascosphaera</taxon>
    </lineage>
</organism>
<proteinExistence type="predicted"/>
<accession>A0A167YWE9</accession>
<dbReference type="SMART" id="SM00582">
    <property type="entry name" value="RPR"/>
    <property type="match status" value="1"/>
</dbReference>
<keyword evidence="5" id="KW-1185">Reference proteome</keyword>
<feature type="compositionally biased region" description="Basic and acidic residues" evidence="2">
    <location>
        <begin position="412"/>
        <end position="422"/>
    </location>
</feature>
<feature type="compositionally biased region" description="Low complexity" evidence="2">
    <location>
        <begin position="352"/>
        <end position="392"/>
    </location>
</feature>
<gene>
    <name evidence="4" type="ORF">AAP_03061</name>
</gene>